<feature type="compositionally biased region" description="Low complexity" evidence="1">
    <location>
        <begin position="304"/>
        <end position="316"/>
    </location>
</feature>
<reference evidence="2 3" key="1">
    <citation type="submission" date="2024-02" db="EMBL/GenBank/DDBJ databases">
        <title>Discinaceae phylogenomics.</title>
        <authorList>
            <person name="Dirks A.C."/>
            <person name="James T.Y."/>
        </authorList>
    </citation>
    <scope>NUCLEOTIDE SEQUENCE [LARGE SCALE GENOMIC DNA]</scope>
    <source>
        <strain evidence="2 3">ACD0624</strain>
    </source>
</reference>
<keyword evidence="3" id="KW-1185">Reference proteome</keyword>
<accession>A0ABR3GWL4</accession>
<feature type="compositionally biased region" description="Basic and acidic residues" evidence="1">
    <location>
        <begin position="317"/>
        <end position="330"/>
    </location>
</feature>
<dbReference type="Proteomes" id="UP001447188">
    <property type="component" value="Unassembled WGS sequence"/>
</dbReference>
<sequence length="383" mass="42378">MVNFINPPIFSDLLPIFLAHIPTAFISPQPPPSLFPLLSPILRQRIRLLAPARSSNSTVEETWLALLTWSAAAGPKLSAHLATQDFIPHPSSGELEVGETNLKGFQRQDKETIRACVELLELGVEMIYMWIGNDPEGEDDGWKIQDARLPEDREEQNWYPSIGEADQAFYSQASSYTAPPIRLPTFASVPQQPIVAEDGEDEDDDYWNMYDRTPARTPMAAEQQDAPSEDTYYARYGDVQPVLEPGLSSASINPITIPLNSQPSYSPLSTQTANTASTTPPTALSPTFMSHKEDYATVTHAPRPRSVASSSSSTRESIARLEDNAGRHTQGEVGVKQHISTTIKSLYRLSKAAGIQREEFERMLQTEVAVLAMMDEDDGGETW</sequence>
<dbReference type="EMBL" id="JBBBZM010000004">
    <property type="protein sequence ID" value="KAL0640339.1"/>
    <property type="molecule type" value="Genomic_DNA"/>
</dbReference>
<gene>
    <name evidence="2" type="ORF">Q9L58_000619</name>
</gene>
<evidence type="ECO:0000256" key="1">
    <source>
        <dbReference type="SAM" id="MobiDB-lite"/>
    </source>
</evidence>
<evidence type="ECO:0000313" key="2">
    <source>
        <dbReference type="EMBL" id="KAL0640339.1"/>
    </source>
</evidence>
<name>A0ABR3GWL4_9PEZI</name>
<comment type="caution">
    <text evidence="2">The sequence shown here is derived from an EMBL/GenBank/DDBJ whole genome shotgun (WGS) entry which is preliminary data.</text>
</comment>
<feature type="region of interest" description="Disordered" evidence="1">
    <location>
        <begin position="299"/>
        <end position="333"/>
    </location>
</feature>
<protein>
    <submittedName>
        <fullName evidence="2">Uncharacterized protein</fullName>
    </submittedName>
</protein>
<proteinExistence type="predicted"/>
<evidence type="ECO:0000313" key="3">
    <source>
        <dbReference type="Proteomes" id="UP001447188"/>
    </source>
</evidence>
<organism evidence="2 3">
    <name type="scientific">Discina gigas</name>
    <dbReference type="NCBI Taxonomy" id="1032678"/>
    <lineage>
        <taxon>Eukaryota</taxon>
        <taxon>Fungi</taxon>
        <taxon>Dikarya</taxon>
        <taxon>Ascomycota</taxon>
        <taxon>Pezizomycotina</taxon>
        <taxon>Pezizomycetes</taxon>
        <taxon>Pezizales</taxon>
        <taxon>Discinaceae</taxon>
        <taxon>Discina</taxon>
    </lineage>
</organism>